<evidence type="ECO:0000256" key="1">
    <source>
        <dbReference type="ARBA" id="ARBA00005964"/>
    </source>
</evidence>
<dbReference type="EC" id="3.1.1.-" evidence="3"/>
<dbReference type="VEuPathDB" id="FungiDB:TSTA_046910"/>
<dbReference type="AlphaFoldDB" id="B8MK84"/>
<dbReference type="Gene3D" id="3.40.50.1820">
    <property type="entry name" value="alpha/beta hydrolase"/>
    <property type="match status" value="1"/>
</dbReference>
<sequence length="532" mass="60090">MSQEANEAILLNLGEHGYIQGRTIGDDDVVLVHYFGGVRYAFPPSKRWGMAERLPIDYSYGSKTNPGMCDGRAVHCPQPFMGDQGSEDCFECNVWMPVGERPDGGWPVIFYIHGGFLQTGSPNDINPSRLIGETDLKCVIIAPVYRLAVLGFLSSNELAQEAALRHEPSGNQGFWDQRIALEWAYEYARYFGGNGGNITVAGYSAGSYSVFHQLAHDLYLPQEKSLIRRVIMLSNGPGVQPKPAPEVQKQFNHLLIALNIPLTLSSAKKLARLRNVPTTQLITTSIKTQYHQYRPWHDGKFVPSSLFPDIDNGEFARRMVERNIRLMNGECRDEHFLYGTWYTPNNSLGSLRRRLEADYPSAVCDALTNLYYPDSNLPPGVENWQDAFGRIYADVQVHMLERGFMNALAQTGAAHLLYRYRIEYRAKCVTLPPEWGVTHSSDMAMWFWGNGARLEMDEERVVGEALIEPLVEFVNGREVEGWVDDGPSRVQRVRRLRADGGVDVWVDEGEMWRKGLRIWGALAPARRDVAKL</sequence>
<dbReference type="RefSeq" id="XP_002485192.1">
    <property type="nucleotide sequence ID" value="XM_002485147.1"/>
</dbReference>
<dbReference type="GO" id="GO:0016787">
    <property type="term" value="F:hydrolase activity"/>
    <property type="evidence" value="ECO:0007669"/>
    <property type="project" value="UniProtKB-KW"/>
</dbReference>
<keyword evidence="6" id="KW-1185">Reference proteome</keyword>
<dbReference type="SUPFAM" id="SSF53474">
    <property type="entry name" value="alpha/beta-Hydrolases"/>
    <property type="match status" value="1"/>
</dbReference>
<dbReference type="EMBL" id="EQ962657">
    <property type="protein sequence ID" value="EED15239.1"/>
    <property type="molecule type" value="Genomic_DNA"/>
</dbReference>
<evidence type="ECO:0000313" key="5">
    <source>
        <dbReference type="EMBL" id="EED15239.1"/>
    </source>
</evidence>
<dbReference type="PANTHER" id="PTHR43142:SF4">
    <property type="entry name" value="CARBOXYLIC ESTER HYDROLASE"/>
    <property type="match status" value="1"/>
</dbReference>
<proteinExistence type="inferred from homology"/>
<evidence type="ECO:0000256" key="2">
    <source>
        <dbReference type="ARBA" id="ARBA00022801"/>
    </source>
</evidence>
<feature type="domain" description="Carboxylesterase type B" evidence="4">
    <location>
        <begin position="16"/>
        <end position="475"/>
    </location>
</feature>
<accession>B8MK84</accession>
<dbReference type="InterPro" id="IPR019826">
    <property type="entry name" value="Carboxylesterase_B_AS"/>
</dbReference>
<dbReference type="GeneID" id="8108055"/>
<dbReference type="eggNOG" id="KOG1516">
    <property type="taxonomic scope" value="Eukaryota"/>
</dbReference>
<dbReference type="PROSITE" id="PS00122">
    <property type="entry name" value="CARBOXYLESTERASE_B_1"/>
    <property type="match status" value="1"/>
</dbReference>
<dbReference type="Proteomes" id="UP000001745">
    <property type="component" value="Unassembled WGS sequence"/>
</dbReference>
<evidence type="ECO:0000256" key="3">
    <source>
        <dbReference type="RuleBase" id="RU361235"/>
    </source>
</evidence>
<dbReference type="ESTHER" id="talsn-b8mk84">
    <property type="family name" value="Fungal_carboxylesterase_lipase"/>
</dbReference>
<dbReference type="PhylomeDB" id="B8MK84"/>
<dbReference type="STRING" id="441959.B8MK84"/>
<dbReference type="InterPro" id="IPR002018">
    <property type="entry name" value="CarbesteraseB"/>
</dbReference>
<reference evidence="6" key="1">
    <citation type="journal article" date="2015" name="Genome Announc.">
        <title>Genome sequence of the AIDS-associated pathogen Penicillium marneffei (ATCC18224) and its near taxonomic relative Talaromyces stipitatus (ATCC10500).</title>
        <authorList>
            <person name="Nierman W.C."/>
            <person name="Fedorova-Abrams N.D."/>
            <person name="Andrianopoulos A."/>
        </authorList>
    </citation>
    <scope>NUCLEOTIDE SEQUENCE [LARGE SCALE GENOMIC DNA]</scope>
    <source>
        <strain evidence="6">ATCC 10500 / CBS 375.48 / QM 6759 / NRRL 1006</strain>
    </source>
</reference>
<name>B8MK84_TALSN</name>
<gene>
    <name evidence="5" type="ORF">TSTA_046910</name>
</gene>
<protein>
    <recommendedName>
        <fullName evidence="3">Carboxylic ester hydrolase</fullName>
        <ecNumber evidence="3">3.1.1.-</ecNumber>
    </recommendedName>
</protein>
<dbReference type="HOGENOM" id="CLU_006586_17_1_1"/>
<comment type="similarity">
    <text evidence="1 3">Belongs to the type-B carboxylesterase/lipase family.</text>
</comment>
<evidence type="ECO:0000313" key="6">
    <source>
        <dbReference type="Proteomes" id="UP000001745"/>
    </source>
</evidence>
<organism evidence="5 6">
    <name type="scientific">Talaromyces stipitatus (strain ATCC 10500 / CBS 375.48 / QM 6759 / NRRL 1006)</name>
    <name type="common">Penicillium stipitatum</name>
    <dbReference type="NCBI Taxonomy" id="441959"/>
    <lineage>
        <taxon>Eukaryota</taxon>
        <taxon>Fungi</taxon>
        <taxon>Dikarya</taxon>
        <taxon>Ascomycota</taxon>
        <taxon>Pezizomycotina</taxon>
        <taxon>Eurotiomycetes</taxon>
        <taxon>Eurotiomycetidae</taxon>
        <taxon>Eurotiales</taxon>
        <taxon>Trichocomaceae</taxon>
        <taxon>Talaromyces</taxon>
        <taxon>Talaromyces sect. Talaromyces</taxon>
    </lineage>
</organism>
<keyword evidence="2 3" id="KW-0378">Hydrolase</keyword>
<dbReference type="OrthoDB" id="6846267at2759"/>
<dbReference type="PANTHER" id="PTHR43142">
    <property type="entry name" value="CARBOXYLIC ESTER HYDROLASE"/>
    <property type="match status" value="1"/>
</dbReference>
<evidence type="ECO:0000259" key="4">
    <source>
        <dbReference type="Pfam" id="PF00135"/>
    </source>
</evidence>
<dbReference type="OMA" id="RIMLGEC"/>
<dbReference type="InParanoid" id="B8MK84"/>
<dbReference type="InterPro" id="IPR029058">
    <property type="entry name" value="AB_hydrolase_fold"/>
</dbReference>
<dbReference type="Pfam" id="PF00135">
    <property type="entry name" value="COesterase"/>
    <property type="match status" value="1"/>
</dbReference>